<feature type="region of interest" description="Disordered" evidence="1">
    <location>
        <begin position="81"/>
        <end position="106"/>
    </location>
</feature>
<keyword evidence="2" id="KW-0812">Transmembrane</keyword>
<evidence type="ECO:0000313" key="4">
    <source>
        <dbReference type="Proteomes" id="UP000239899"/>
    </source>
</evidence>
<keyword evidence="2" id="KW-0472">Membrane</keyword>
<evidence type="ECO:0000256" key="2">
    <source>
        <dbReference type="SAM" id="Phobius"/>
    </source>
</evidence>
<gene>
    <name evidence="3" type="ORF">C2E21_3732</name>
</gene>
<dbReference type="OrthoDB" id="507652at2759"/>
<dbReference type="EMBL" id="LHPG02000006">
    <property type="protein sequence ID" value="PRW58049.1"/>
    <property type="molecule type" value="Genomic_DNA"/>
</dbReference>
<reference evidence="3 4" key="1">
    <citation type="journal article" date="2018" name="Plant J.">
        <title>Genome sequences of Chlorella sorokiniana UTEX 1602 and Micractinium conductrix SAG 241.80: implications to maltose excretion by a green alga.</title>
        <authorList>
            <person name="Arriola M.B."/>
            <person name="Velmurugan N."/>
            <person name="Zhang Y."/>
            <person name="Plunkett M.H."/>
            <person name="Hondzo H."/>
            <person name="Barney B.M."/>
        </authorList>
    </citation>
    <scope>NUCLEOTIDE SEQUENCE [LARGE SCALE GENOMIC DNA]</scope>
    <source>
        <strain evidence="4">UTEX 1602</strain>
    </source>
</reference>
<feature type="transmembrane region" description="Helical" evidence="2">
    <location>
        <begin position="15"/>
        <end position="37"/>
    </location>
</feature>
<name>A0A2P6TVF7_CHLSO</name>
<protein>
    <submittedName>
        <fullName evidence="3">Uncharacterized protein</fullName>
    </submittedName>
</protein>
<evidence type="ECO:0000313" key="3">
    <source>
        <dbReference type="EMBL" id="PRW58049.1"/>
    </source>
</evidence>
<accession>A0A2P6TVF7</accession>
<proteinExistence type="predicted"/>
<dbReference type="Proteomes" id="UP000239899">
    <property type="component" value="Unassembled WGS sequence"/>
</dbReference>
<keyword evidence="4" id="KW-1185">Reference proteome</keyword>
<evidence type="ECO:0000256" key="1">
    <source>
        <dbReference type="SAM" id="MobiDB-lite"/>
    </source>
</evidence>
<comment type="caution">
    <text evidence="3">The sequence shown here is derived from an EMBL/GenBank/DDBJ whole genome shotgun (WGS) entry which is preliminary data.</text>
</comment>
<dbReference type="AlphaFoldDB" id="A0A2P6TVF7"/>
<keyword evidence="2" id="KW-1133">Transmembrane helix</keyword>
<organism evidence="3 4">
    <name type="scientific">Chlorella sorokiniana</name>
    <name type="common">Freshwater green alga</name>
    <dbReference type="NCBI Taxonomy" id="3076"/>
    <lineage>
        <taxon>Eukaryota</taxon>
        <taxon>Viridiplantae</taxon>
        <taxon>Chlorophyta</taxon>
        <taxon>core chlorophytes</taxon>
        <taxon>Trebouxiophyceae</taxon>
        <taxon>Chlorellales</taxon>
        <taxon>Chlorellaceae</taxon>
        <taxon>Chlorella clade</taxon>
        <taxon>Chlorella</taxon>
    </lineage>
</organism>
<sequence length="106" mass="11599">MVFELNDDVKQGLRIFATLLGALGLVAAICTACWLLLFHFALKKLPPVQEALGLKKRDKPTLEEMRHEIEALKVQLRAAQAGNQRGTGGGSQPPLSTGQHGLRSRR</sequence>